<sequence>MKPREYQMLGKSQKVGALRQTKIGMAVAAMVAATAFPTVAVAEVETADVIVQQSKAHIVNVLESQIDEITKVNAEKNDAFIRENTWLSNAEKIQEILKIEVLEKRNAELEGIASRADEMLKLAETGTDGKSLDHVDWMSVEDLKKIKEAANSVVAASEEARAGEIAKFSAFLSRESNIETIKADALALSAKLKNAKETLKTLNVADGQSLHELVNRFELNAEMENGKAKEVGSWAVDNLSGKFADIQKASGGDLVNEKTILEITQRSGAASNPVTGTADSGRRVGTLRLLDGADHRLDVSNGQLILGQGIDGTGKLRIDVGTEGVLVFEKAGQGIQVEANGVEINAGRNTNPSEAGALIAVDAGTSAGGVDVGVREGVSLRIDDEADDHELEEGGLVHFAAGTSAGSARIGIHDSGSLGFEGSDAGSSSISISHGGTASFRDAGAKQSSIANSGSLNFVSSSGADAKIINERGGELMFSASALEGLHLTNRGAADLQATSGGEATIVNEVDGELAFGGASLDKLKLDNEGTASISHAFGGDATLHNRAVGRMAIIDTALENVRLSNEGWVGLVGETTADNAVVKMSGGMLDVSLVEKVADESNAVEKGTEKAITIGSLSGTGDVITGATQVTLGSANQDDEFGGRFMKTVAITEPQVEGEATTETTESVALRTPAVAQTTQGVQLTKIGTGNLTLTGDQSDVDRLSIQGGKLTAAHANALGSGTVSVAGTGTIALAADVSGVTDLTNAGTLDLGTNKLVVRKYASSEGAKINSRVAKLGDDLAFGAIQVSESSDFRTTKIKVAVDDGIEVTDLLKQKVTVVDAQGDAEVQIGEVEFGSISTDVDTGTDTDTDTGVDTGVDIDTGTGGQVTITETSAVNFLGADGGYSANEQAMLASVDGVALGDLASGKIGGKVLSAMALQTAGSEEQRRSARLLSGESLVNNATAAQGAATSFQRGMQTRMIAGGSMFDDQTTNGAMASDNGIAGWASFKGGNASQRGDGMSFDVKGLDGAIGIDKRVNQNTLVGASVGLGNQDSKAKGMPGESKVNSVSVGLYGSHLAATNWFVNGGVSYTNHSVKTDRTVAARNASARLSGKTSGQTFGMFGEVGKRFGVSGVNIDPSVGVRVASTRLNAFDETNRDGQGTDGLKVGSQSQTSTRGVVGVRLWSEVASIAGGKVAPSLRLSYEHEFGNTQSSLTNAIYGAPSGFTVKGPKLGRDIFTADLGVDMQIKKQLEVRVGGNVSVRKGESALGGGISAKYRF</sequence>
<organism evidence="3 6">
    <name type="scientific">Pandoraea cepalis</name>
    <dbReference type="NCBI Taxonomy" id="2508294"/>
    <lineage>
        <taxon>Bacteria</taxon>
        <taxon>Pseudomonadati</taxon>
        <taxon>Pseudomonadota</taxon>
        <taxon>Betaproteobacteria</taxon>
        <taxon>Burkholderiales</taxon>
        <taxon>Burkholderiaceae</taxon>
        <taxon>Pandoraea</taxon>
    </lineage>
</organism>
<name>A0AAW7MJV1_9BURK</name>
<dbReference type="InterPro" id="IPR005546">
    <property type="entry name" value="Autotransporte_beta"/>
</dbReference>
<evidence type="ECO:0000313" key="5">
    <source>
        <dbReference type="Proteomes" id="UP001172788"/>
    </source>
</evidence>
<dbReference type="AlphaFoldDB" id="A0AAW7MJV1"/>
<dbReference type="Proteomes" id="UP001172788">
    <property type="component" value="Unassembled WGS sequence"/>
</dbReference>
<dbReference type="InterPro" id="IPR006315">
    <property type="entry name" value="OM_autotransptr_brl_dom"/>
</dbReference>
<proteinExistence type="predicted"/>
<dbReference type="GO" id="GO:0019867">
    <property type="term" value="C:outer membrane"/>
    <property type="evidence" value="ECO:0007669"/>
    <property type="project" value="InterPro"/>
</dbReference>
<feature type="coiled-coil region" evidence="1">
    <location>
        <begin position="178"/>
        <end position="205"/>
    </location>
</feature>
<keyword evidence="5" id="KW-1185">Reference proteome</keyword>
<dbReference type="Proteomes" id="UP001172791">
    <property type="component" value="Unassembled WGS sequence"/>
</dbReference>
<evidence type="ECO:0000313" key="4">
    <source>
        <dbReference type="EMBL" id="MDN4577863.1"/>
    </source>
</evidence>
<keyword evidence="1" id="KW-0175">Coiled coil</keyword>
<protein>
    <recommendedName>
        <fullName evidence="2">Autotransporter domain-containing protein</fullName>
    </recommendedName>
</protein>
<gene>
    <name evidence="3" type="ORF">DBA34_07280</name>
    <name evidence="4" type="ORF">DBB29_07005</name>
</gene>
<dbReference type="InterPro" id="IPR036709">
    <property type="entry name" value="Autotransporte_beta_dom_sf"/>
</dbReference>
<dbReference type="PROSITE" id="PS51208">
    <property type="entry name" value="AUTOTRANSPORTER"/>
    <property type="match status" value="1"/>
</dbReference>
<comment type="caution">
    <text evidence="3">The sequence shown here is derived from an EMBL/GenBank/DDBJ whole genome shotgun (WGS) entry which is preliminary data.</text>
</comment>
<accession>A0AAW7MJV1</accession>
<dbReference type="Gene3D" id="2.40.128.130">
    <property type="entry name" value="Autotransporter beta-domain"/>
    <property type="match status" value="1"/>
</dbReference>
<dbReference type="EMBL" id="QAID01000034">
    <property type="protein sequence ID" value="MDN4577863.1"/>
    <property type="molecule type" value="Genomic_DNA"/>
</dbReference>
<evidence type="ECO:0000313" key="6">
    <source>
        <dbReference type="Proteomes" id="UP001172791"/>
    </source>
</evidence>
<dbReference type="SUPFAM" id="SSF103515">
    <property type="entry name" value="Autotransporter"/>
    <property type="match status" value="1"/>
</dbReference>
<evidence type="ECO:0000259" key="2">
    <source>
        <dbReference type="PROSITE" id="PS51208"/>
    </source>
</evidence>
<evidence type="ECO:0000313" key="3">
    <source>
        <dbReference type="EMBL" id="MDN4573058.1"/>
    </source>
</evidence>
<dbReference type="NCBIfam" id="TIGR01414">
    <property type="entry name" value="autotrans_barl"/>
    <property type="match status" value="1"/>
</dbReference>
<feature type="domain" description="Autotransporter" evidence="2">
    <location>
        <begin position="979"/>
        <end position="1260"/>
    </location>
</feature>
<dbReference type="EMBL" id="QAIC01000033">
    <property type="protein sequence ID" value="MDN4573058.1"/>
    <property type="molecule type" value="Genomic_DNA"/>
</dbReference>
<dbReference type="SMART" id="SM00869">
    <property type="entry name" value="Autotransporter"/>
    <property type="match status" value="1"/>
</dbReference>
<evidence type="ECO:0000256" key="1">
    <source>
        <dbReference type="SAM" id="Coils"/>
    </source>
</evidence>
<dbReference type="Pfam" id="PF03797">
    <property type="entry name" value="Autotransporter"/>
    <property type="match status" value="1"/>
</dbReference>
<reference evidence="3" key="1">
    <citation type="submission" date="2018-04" db="EMBL/GenBank/DDBJ databases">
        <authorList>
            <person name="Jy Z."/>
        </authorList>
    </citation>
    <scope>NUCLEOTIDE SEQUENCE</scope>
    <source>
        <strain evidence="4">AS13</strain>
        <strain evidence="3">LA18</strain>
    </source>
</reference>